<dbReference type="GO" id="GO:0030289">
    <property type="term" value="C:protein phosphatase 4 complex"/>
    <property type="evidence" value="ECO:0007669"/>
    <property type="project" value="TreeGrafter"/>
</dbReference>
<evidence type="ECO:0000259" key="4">
    <source>
        <dbReference type="Pfam" id="PF04802"/>
    </source>
</evidence>
<feature type="region of interest" description="Disordered" evidence="3">
    <location>
        <begin position="1292"/>
        <end position="1352"/>
    </location>
</feature>
<dbReference type="Proteomes" id="UP000559027">
    <property type="component" value="Unassembled WGS sequence"/>
</dbReference>
<dbReference type="InterPro" id="IPR051137">
    <property type="entry name" value="PP4R3-like"/>
</dbReference>
<comment type="subcellular location">
    <subcellularLocation>
        <location evidence="1">Nucleus</location>
    </subcellularLocation>
</comment>
<evidence type="ECO:0000256" key="1">
    <source>
        <dbReference type="ARBA" id="ARBA00004123"/>
    </source>
</evidence>
<name>A0A8H5LNS4_9AGAR</name>
<comment type="caution">
    <text evidence="6">The sequence shown here is derived from an EMBL/GenBank/DDBJ whole genome shotgun (WGS) entry which is preliminary data.</text>
</comment>
<feature type="compositionally biased region" description="Pro residues" evidence="3">
    <location>
        <begin position="1326"/>
        <end position="1340"/>
    </location>
</feature>
<evidence type="ECO:0000259" key="5">
    <source>
        <dbReference type="Pfam" id="PF22972"/>
    </source>
</evidence>
<evidence type="ECO:0000256" key="3">
    <source>
        <dbReference type="SAM" id="MobiDB-lite"/>
    </source>
</evidence>
<feature type="region of interest" description="Disordered" evidence="3">
    <location>
        <begin position="84"/>
        <end position="118"/>
    </location>
</feature>
<feature type="domain" description="Serine/threonine-protein phosphatase 4 regulatory subunit 3-like central" evidence="4">
    <location>
        <begin position="296"/>
        <end position="504"/>
    </location>
</feature>
<sequence length="1352" mass="148649">MDGRTLCARSRNTNTTTRQLPAGRRTDHLHPSIPDPHPQPAPDPQLSADSGSAHHEHDQSQSLTTQNAVLDHTTVLDSATQLTPSLDDQSKLPESLGADQQQQSQDVKLEGTEPTLNGANGTIELVEHAPGTISLEEAGNVVEETGEWVQEGDQMKRVKVYELIGSRWVDQGTAFCFGQFQEETGEALLIARAERDFNDVILRTVIRSNDVYQRQQETLIVWTEPDGVDYALSFQDPEGCSEVWNFITEVQQHMNNVEESNGLSSSPLLGADGSITTASIIRSGHLPPPQLGIIGEIERAIKALARTQPVKERICEYIQQEEYIKSLTEVLNTAEDLESLENLHALCSLMQTILMLNDHGLYEHILEDDLFFGVVGMLEYDPDFPSHKANYREFLKQATQFHQPILIQDIAIQRKIHHTYRLQFLKDVVLARALDDSTFNVLNSCIIFNQIDIISHIQQDQLFLKEIVRLFVDEEVLTGGAQRYQLQLQMMQQQQMQQMQQRLQGPVVISLSPAEQEDGNNAESATAGSGAGLGVVNGDVVSVKKEEDDSMDVDSAPKPAPSTPIPQSTMITTTVPLSPNQPRLPMNGSLVVNGRGSPHTAVLPNPRAGAYSFAPPDNLSEAEINQRREVVLLIQQLCIMGKNVQLPARMALFRILVDRGILFAVQWAMNLPESVESNKQMISAGGEILSALLDHDLNGVRGHVLKQVLAIEKERAAGKRGADKAETLLEMACRIMARSRDLAVQCLVGDALKAWMDTPAAEVPAGVGEAVHAVAAPKLPARKDDTGTERFLEYFYRDCVHILFKPLLELQEWKNCKEGVLALTREQSNRYVYLCDLLYNIIQQHTFRSNFYVLSSNNILSRVATLLRAKDKHLRHASFRIFRLLLKQNNPNIHGMVMKHDVLKPILDLTLQESRRDNLLSCSCQEYFESMRRDNMKDLIKFCMTRHEVDIRKLAETPLGGQRFELLIRRYEMNNEPPPKETEPEKPIDTRIRPGQNRFLEAEEEDYFNADDDEDDAILPSISQQSRVTALPNAATGNIPPGVLSPGRMLNANPNINSLKRKRRGEVASGRGHRPPLRPPALRPLVDYGEDEDEDGGTDPDAANKMQQDRGIHTGAGPATPKLGTGSSPKLAPSPIPSTAGLTLGGGPPRRMQKKEDEDDEDAILESLVRGRTPAPPGSRSGPDRPESPAPRMSPPTRLGEKRRRGDGDDDDDELLSRLTKNKKQQVSTPVSSQQPSQQQQQENKTGGPMAVDSVGNRPKNGDDTPKKIKVKIGGFGSTLAGAVAQAFGGSIANTSSAPVSTTTTTAATGSESDTASASASSPSPSHSPAPSMSPSPSPAPSEIGTKDGDTG</sequence>
<evidence type="ECO:0000313" key="7">
    <source>
        <dbReference type="Proteomes" id="UP000559027"/>
    </source>
</evidence>
<dbReference type="Pfam" id="PF04802">
    <property type="entry name" value="PP4R3"/>
    <property type="match status" value="2"/>
</dbReference>
<feature type="domain" description="PP4R3 EVH1-like" evidence="5">
    <location>
        <begin position="156"/>
        <end position="254"/>
    </location>
</feature>
<feature type="region of interest" description="Disordered" evidence="3">
    <location>
        <begin position="545"/>
        <end position="571"/>
    </location>
</feature>
<dbReference type="SUPFAM" id="SSF50729">
    <property type="entry name" value="PH domain-like"/>
    <property type="match status" value="1"/>
</dbReference>
<evidence type="ECO:0000256" key="2">
    <source>
        <dbReference type="ARBA" id="ARBA00023242"/>
    </source>
</evidence>
<keyword evidence="2" id="KW-0539">Nucleus</keyword>
<dbReference type="OrthoDB" id="27483at2759"/>
<dbReference type="PANTHER" id="PTHR23318">
    <property type="entry name" value="ATP SYNTHASE GAMMA-RELATED"/>
    <property type="match status" value="1"/>
</dbReference>
<dbReference type="InterPro" id="IPR055236">
    <property type="entry name" value="EVH1_PP4R3"/>
</dbReference>
<dbReference type="GO" id="GO:0006974">
    <property type="term" value="P:DNA damage response"/>
    <property type="evidence" value="ECO:0007669"/>
    <property type="project" value="TreeGrafter"/>
</dbReference>
<dbReference type="EMBL" id="JAACJO010000001">
    <property type="protein sequence ID" value="KAF5363938.1"/>
    <property type="molecule type" value="Genomic_DNA"/>
</dbReference>
<dbReference type="PANTHER" id="PTHR23318:SF0">
    <property type="entry name" value="SERINE_THREONINE-PROTEIN PHOSPHATASE 4 REGULATORY SUBUNIT 3"/>
    <property type="match status" value="1"/>
</dbReference>
<feature type="compositionally biased region" description="Basic and acidic residues" evidence="3">
    <location>
        <begin position="974"/>
        <end position="992"/>
    </location>
</feature>
<feature type="compositionally biased region" description="Low complexity" evidence="3">
    <location>
        <begin position="1225"/>
        <end position="1242"/>
    </location>
</feature>
<accession>A0A8H5LNS4</accession>
<feature type="compositionally biased region" description="Pro residues" evidence="3">
    <location>
        <begin position="33"/>
        <end position="43"/>
    </location>
</feature>
<organism evidence="6 7">
    <name type="scientific">Leucocoprinus leucothites</name>
    <dbReference type="NCBI Taxonomy" id="201217"/>
    <lineage>
        <taxon>Eukaryota</taxon>
        <taxon>Fungi</taxon>
        <taxon>Dikarya</taxon>
        <taxon>Basidiomycota</taxon>
        <taxon>Agaricomycotina</taxon>
        <taxon>Agaricomycetes</taxon>
        <taxon>Agaricomycetidae</taxon>
        <taxon>Agaricales</taxon>
        <taxon>Agaricineae</taxon>
        <taxon>Agaricaceae</taxon>
        <taxon>Leucocoprinus</taxon>
    </lineage>
</organism>
<evidence type="ECO:0000313" key="6">
    <source>
        <dbReference type="EMBL" id="KAF5363938.1"/>
    </source>
</evidence>
<proteinExistence type="predicted"/>
<keyword evidence="7" id="KW-1185">Reference proteome</keyword>
<feature type="compositionally biased region" description="Polar residues" evidence="3">
    <location>
        <begin position="10"/>
        <end position="19"/>
    </location>
</feature>
<dbReference type="GO" id="GO:0072542">
    <property type="term" value="F:protein phosphatase activator activity"/>
    <property type="evidence" value="ECO:0007669"/>
    <property type="project" value="TreeGrafter"/>
</dbReference>
<dbReference type="Gene3D" id="2.30.29.30">
    <property type="entry name" value="Pleckstrin-homology domain (PH domain)/Phosphotyrosine-binding domain (PTB)"/>
    <property type="match status" value="1"/>
</dbReference>
<feature type="region of interest" description="Disordered" evidence="3">
    <location>
        <begin position="1029"/>
        <end position="1270"/>
    </location>
</feature>
<feature type="compositionally biased region" description="Low complexity" evidence="3">
    <location>
        <begin position="1293"/>
        <end position="1325"/>
    </location>
</feature>
<dbReference type="GO" id="GO:0005654">
    <property type="term" value="C:nucleoplasm"/>
    <property type="evidence" value="ECO:0007669"/>
    <property type="project" value="TreeGrafter"/>
</dbReference>
<dbReference type="InterPro" id="IPR006887">
    <property type="entry name" value="P4R3-like_central_dom"/>
</dbReference>
<feature type="domain" description="Serine/threonine-protein phosphatase 4 regulatory subunit 3-like central" evidence="4">
    <location>
        <begin position="622"/>
        <end position="972"/>
    </location>
</feature>
<gene>
    <name evidence="6" type="ORF">D9756_000276</name>
</gene>
<dbReference type="InterPro" id="IPR011993">
    <property type="entry name" value="PH-like_dom_sf"/>
</dbReference>
<feature type="region of interest" description="Disordered" evidence="3">
    <location>
        <begin position="974"/>
        <end position="993"/>
    </location>
</feature>
<feature type="compositionally biased region" description="Acidic residues" evidence="3">
    <location>
        <begin position="1088"/>
        <end position="1098"/>
    </location>
</feature>
<evidence type="ECO:0008006" key="8">
    <source>
        <dbReference type="Google" id="ProtNLM"/>
    </source>
</evidence>
<reference evidence="6 7" key="1">
    <citation type="journal article" date="2020" name="ISME J.">
        <title>Uncovering the hidden diversity of litter-decomposition mechanisms in mushroom-forming fungi.</title>
        <authorList>
            <person name="Floudas D."/>
            <person name="Bentzer J."/>
            <person name="Ahren D."/>
            <person name="Johansson T."/>
            <person name="Persson P."/>
            <person name="Tunlid A."/>
        </authorList>
    </citation>
    <scope>NUCLEOTIDE SEQUENCE [LARGE SCALE GENOMIC DNA]</scope>
    <source>
        <strain evidence="6 7">CBS 146.42</strain>
    </source>
</reference>
<feature type="region of interest" description="Disordered" evidence="3">
    <location>
        <begin position="1"/>
        <end position="63"/>
    </location>
</feature>
<dbReference type="Pfam" id="PF22972">
    <property type="entry name" value="EVH1_PP4R3"/>
    <property type="match status" value="1"/>
</dbReference>
<protein>
    <recommendedName>
        <fullName evidence="8">Serine/threonine-protein phosphatase 4 regulatory subunit 3-like central domain-containing protein</fullName>
    </recommendedName>
</protein>